<dbReference type="GO" id="GO:0009307">
    <property type="term" value="P:DNA restriction-modification system"/>
    <property type="evidence" value="ECO:0007669"/>
    <property type="project" value="UniProtKB-KW"/>
</dbReference>
<keyword evidence="1" id="KW-0680">Restriction system</keyword>
<comment type="caution">
    <text evidence="4">The sequence shown here is derived from an EMBL/GenBank/DDBJ whole genome shotgun (WGS) entry which is preliminary data.</text>
</comment>
<evidence type="ECO:0000256" key="3">
    <source>
        <dbReference type="SAM" id="Coils"/>
    </source>
</evidence>
<organism evidence="4 5">
    <name type="scientific">Candidatus Roizmanbacteria bacterium GW2011_GWA2_37_7</name>
    <dbReference type="NCBI Taxonomy" id="1618481"/>
    <lineage>
        <taxon>Bacteria</taxon>
        <taxon>Candidatus Roizmaniibacteriota</taxon>
    </lineage>
</organism>
<keyword evidence="3" id="KW-0175">Coiled coil</keyword>
<dbReference type="PANTHER" id="PTHR43140:SF1">
    <property type="entry name" value="TYPE I RESTRICTION ENZYME ECOKI SPECIFICITY SUBUNIT"/>
    <property type="match status" value="1"/>
</dbReference>
<name>A0A0G0H1L8_9BACT</name>
<dbReference type="PATRIC" id="fig|1618481.3.peg.781"/>
<keyword evidence="2" id="KW-0238">DNA-binding</keyword>
<evidence type="ECO:0000313" key="4">
    <source>
        <dbReference type="EMBL" id="KKQ37113.1"/>
    </source>
</evidence>
<dbReference type="InterPro" id="IPR044946">
    <property type="entry name" value="Restrct_endonuc_typeI_TRD_sf"/>
</dbReference>
<protein>
    <submittedName>
        <fullName evidence="4">Type I restriction enzyme, S subunit</fullName>
    </submittedName>
</protein>
<dbReference type="STRING" id="1618481.US54_C0044G0002"/>
<evidence type="ECO:0000256" key="1">
    <source>
        <dbReference type="ARBA" id="ARBA00022747"/>
    </source>
</evidence>
<dbReference type="Gene3D" id="1.10.287.1120">
    <property type="entry name" value="Bipartite methylase S protein"/>
    <property type="match status" value="1"/>
</dbReference>
<dbReference type="GO" id="GO:0003677">
    <property type="term" value="F:DNA binding"/>
    <property type="evidence" value="ECO:0007669"/>
    <property type="project" value="UniProtKB-KW"/>
</dbReference>
<dbReference type="Gene3D" id="3.90.220.20">
    <property type="entry name" value="DNA methylase specificity domains"/>
    <property type="match status" value="1"/>
</dbReference>
<dbReference type="EMBL" id="LBTJ01000044">
    <property type="protein sequence ID" value="KKQ37113.1"/>
    <property type="molecule type" value="Genomic_DNA"/>
</dbReference>
<evidence type="ECO:0000313" key="5">
    <source>
        <dbReference type="Proteomes" id="UP000034471"/>
    </source>
</evidence>
<sequence length="87" mass="10049">MGALYFGTINVRSIKQTTGIQNLDIYAYFSEVVPFPEKEIQKSIADFLDRETEKIDEMMKKVETQIEKLQEYRQALITSAVTGKIRV</sequence>
<feature type="coiled-coil region" evidence="3">
    <location>
        <begin position="48"/>
        <end position="79"/>
    </location>
</feature>
<dbReference type="PANTHER" id="PTHR43140">
    <property type="entry name" value="TYPE-1 RESTRICTION ENZYME ECOKI SPECIFICITY PROTEIN"/>
    <property type="match status" value="1"/>
</dbReference>
<accession>A0A0G0H1L8</accession>
<dbReference type="InterPro" id="IPR051212">
    <property type="entry name" value="Type-I_RE_S_subunit"/>
</dbReference>
<dbReference type="Proteomes" id="UP000034471">
    <property type="component" value="Unassembled WGS sequence"/>
</dbReference>
<dbReference type="SUPFAM" id="SSF116734">
    <property type="entry name" value="DNA methylase specificity domain"/>
    <property type="match status" value="1"/>
</dbReference>
<reference evidence="4 5" key="1">
    <citation type="journal article" date="2015" name="Nature">
        <title>rRNA introns, odd ribosomes, and small enigmatic genomes across a large radiation of phyla.</title>
        <authorList>
            <person name="Brown C.T."/>
            <person name="Hug L.A."/>
            <person name="Thomas B.C."/>
            <person name="Sharon I."/>
            <person name="Castelle C.J."/>
            <person name="Singh A."/>
            <person name="Wilkins M.J."/>
            <person name="Williams K.H."/>
            <person name="Banfield J.F."/>
        </authorList>
    </citation>
    <scope>NUCLEOTIDE SEQUENCE [LARGE SCALE GENOMIC DNA]</scope>
</reference>
<gene>
    <name evidence="4" type="ORF">US54_C0044G0002</name>
</gene>
<evidence type="ECO:0000256" key="2">
    <source>
        <dbReference type="ARBA" id="ARBA00023125"/>
    </source>
</evidence>
<dbReference type="AlphaFoldDB" id="A0A0G0H1L8"/>
<proteinExistence type="predicted"/>